<evidence type="ECO:0000259" key="6">
    <source>
        <dbReference type="Pfam" id="PF16889"/>
    </source>
</evidence>
<accession>A0A2R8A7F3</accession>
<dbReference type="Gene3D" id="1.50.10.100">
    <property type="entry name" value="Chondroitin AC/alginate lyase"/>
    <property type="match status" value="1"/>
</dbReference>
<evidence type="ECO:0000256" key="4">
    <source>
        <dbReference type="ARBA" id="ARBA00023239"/>
    </source>
</evidence>
<dbReference type="PANTHER" id="PTHR39210">
    <property type="entry name" value="HEPARIN-SULFATE LYASE"/>
    <property type="match status" value="1"/>
</dbReference>
<evidence type="ECO:0000313" key="7">
    <source>
        <dbReference type="EMBL" id="SPF28161.1"/>
    </source>
</evidence>
<dbReference type="SUPFAM" id="SSF48230">
    <property type="entry name" value="Chondroitin AC/alginate lyase"/>
    <property type="match status" value="1"/>
</dbReference>
<dbReference type="GO" id="GO:0042597">
    <property type="term" value="C:periplasmic space"/>
    <property type="evidence" value="ECO:0007669"/>
    <property type="project" value="UniProtKB-SubCell"/>
</dbReference>
<evidence type="ECO:0000256" key="1">
    <source>
        <dbReference type="ARBA" id="ARBA00004418"/>
    </source>
</evidence>
<evidence type="ECO:0000313" key="8">
    <source>
        <dbReference type="Proteomes" id="UP000244932"/>
    </source>
</evidence>
<feature type="domain" description="Heparinase II/III-like C-terminal" evidence="5">
    <location>
        <begin position="317"/>
        <end position="541"/>
    </location>
</feature>
<dbReference type="Proteomes" id="UP000244932">
    <property type="component" value="Unassembled WGS sequence"/>
</dbReference>
<keyword evidence="2" id="KW-0732">Signal</keyword>
<keyword evidence="3" id="KW-0574">Periplasm</keyword>
<dbReference type="InterPro" id="IPR012480">
    <property type="entry name" value="Hepar_II_III_C"/>
</dbReference>
<protein>
    <submittedName>
        <fullName evidence="7">Uncharacterized protein</fullName>
    </submittedName>
</protein>
<dbReference type="Gene3D" id="2.70.98.70">
    <property type="match status" value="1"/>
</dbReference>
<organism evidence="7 8">
    <name type="scientific">Pontivivens insulae</name>
    <dbReference type="NCBI Taxonomy" id="1639689"/>
    <lineage>
        <taxon>Bacteria</taxon>
        <taxon>Pseudomonadati</taxon>
        <taxon>Pseudomonadota</taxon>
        <taxon>Alphaproteobacteria</taxon>
        <taxon>Rhodobacterales</taxon>
        <taxon>Paracoccaceae</taxon>
        <taxon>Pontivivens</taxon>
    </lineage>
</organism>
<dbReference type="InterPro" id="IPR031680">
    <property type="entry name" value="Hepar_II_III_N"/>
</dbReference>
<sequence length="544" mass="60682">MPVTELIAKSRRLWHTVRPLRSVQITNRIARRLARPKVRSFAPPVLQMRPERWQSAIRKPNSQLANGLFRFLNEEYDLARGGWDDPDVSKLWRYNLHYHDALVQKDPCDPEGLIAWWIEENPAPHGSGWEPYTVSLRIVNWVKFWLHGGTLDDAARASLAQQTDWLLQRIEWHLLGNHLYVNGKALVFASVLLNGSLGKRAETLGLRILLEETPEQFLDDGGQFERSPMYHALGLEDLLDLVNLCQSFDKPALRDLEDVIRPRIPAALRWMQMMSHPDGRIGLFNDAAFGIAAEADALNHYAERLGFGAEPVPEQGVHELAPSGYVRCQRGDTVALLDCAPLGPRYLPAHAHADTLSFELSNGAQRIVVNGGTSVYGLGPERAAQRGTAAHSTVVVDGRNSSDVWAGFRVGRQAYPLNLSITDEGVVTCEHDGYGPCTHARSWTLGATTLEVVDRLSGPFEKAEAFFHLHPDWVPVSSGEDDFVFRTATSKGGGVVFSFVGARSVEVEDGNWHPEFGRAVPNSCLRVRFDDRELITRISWAAAD</sequence>
<gene>
    <name evidence="7" type="ORF">POI8812_00459</name>
</gene>
<keyword evidence="4" id="KW-0456">Lyase</keyword>
<name>A0A2R8A7F3_9RHOB</name>
<dbReference type="PANTHER" id="PTHR39210:SF1">
    <property type="entry name" value="HEPARIN-SULFATE LYASE"/>
    <property type="match status" value="1"/>
</dbReference>
<evidence type="ECO:0000256" key="3">
    <source>
        <dbReference type="ARBA" id="ARBA00022764"/>
    </source>
</evidence>
<feature type="domain" description="Heparin-sulfate lyase N-terminal" evidence="6">
    <location>
        <begin position="117"/>
        <end position="289"/>
    </location>
</feature>
<evidence type="ECO:0000256" key="2">
    <source>
        <dbReference type="ARBA" id="ARBA00022729"/>
    </source>
</evidence>
<dbReference type="GO" id="GO:0016829">
    <property type="term" value="F:lyase activity"/>
    <property type="evidence" value="ECO:0007669"/>
    <property type="project" value="UniProtKB-KW"/>
</dbReference>
<proteinExistence type="predicted"/>
<dbReference type="InterPro" id="IPR008929">
    <property type="entry name" value="Chondroitin_lyas"/>
</dbReference>
<keyword evidence="8" id="KW-1185">Reference proteome</keyword>
<evidence type="ECO:0000259" key="5">
    <source>
        <dbReference type="Pfam" id="PF07940"/>
    </source>
</evidence>
<comment type="subcellular location">
    <subcellularLocation>
        <location evidence="1">Periplasm</location>
    </subcellularLocation>
</comment>
<reference evidence="7 8" key="1">
    <citation type="submission" date="2018-03" db="EMBL/GenBank/DDBJ databases">
        <authorList>
            <person name="Keele B.F."/>
        </authorList>
    </citation>
    <scope>NUCLEOTIDE SEQUENCE [LARGE SCALE GENOMIC DNA]</scope>
    <source>
        <strain evidence="7 8">CeCT 8812</strain>
    </source>
</reference>
<dbReference type="AlphaFoldDB" id="A0A2R8A7F3"/>
<dbReference type="Pfam" id="PF16889">
    <property type="entry name" value="Hepar_II_III_N"/>
    <property type="match status" value="1"/>
</dbReference>
<dbReference type="Pfam" id="PF07940">
    <property type="entry name" value="Hepar_II_III_C"/>
    <property type="match status" value="1"/>
</dbReference>
<dbReference type="EMBL" id="OMKW01000001">
    <property type="protein sequence ID" value="SPF28161.1"/>
    <property type="molecule type" value="Genomic_DNA"/>
</dbReference>